<dbReference type="Gene3D" id="2.40.30.10">
    <property type="entry name" value="Translation factors"/>
    <property type="match status" value="1"/>
</dbReference>
<evidence type="ECO:0000259" key="1">
    <source>
        <dbReference type="PROSITE" id="PS51384"/>
    </source>
</evidence>
<evidence type="ECO:0000313" key="2">
    <source>
        <dbReference type="EMBL" id="MBQ0826153.1"/>
    </source>
</evidence>
<protein>
    <submittedName>
        <fullName evidence="2">Siderophore-interacting protein</fullName>
    </submittedName>
</protein>
<dbReference type="InterPro" id="IPR036390">
    <property type="entry name" value="WH_DNA-bd_sf"/>
</dbReference>
<dbReference type="Proteomes" id="UP000677875">
    <property type="component" value="Unassembled WGS sequence"/>
</dbReference>
<dbReference type="PROSITE" id="PS51384">
    <property type="entry name" value="FAD_FR"/>
    <property type="match status" value="1"/>
</dbReference>
<accession>A0A941B695</accession>
<reference evidence="2" key="1">
    <citation type="submission" date="2021-04" db="EMBL/GenBank/DDBJ databases">
        <title>Genome seq and assembly of Streptomyces sp. RG38.</title>
        <authorList>
            <person name="Chhetri G."/>
        </authorList>
    </citation>
    <scope>NUCLEOTIDE SEQUENCE</scope>
    <source>
        <strain evidence="2">RG38</strain>
    </source>
</reference>
<dbReference type="InterPro" id="IPR007037">
    <property type="entry name" value="SIP_rossman_dom"/>
</dbReference>
<evidence type="ECO:0000313" key="3">
    <source>
        <dbReference type="Proteomes" id="UP000677875"/>
    </source>
</evidence>
<sequence>MSRSSRPLRIHPIVMRRVTVAGVVDVTPNMRRITLTGDELAEGVMGEGHHRPAFRSDGFDDHVKLVVPPADGELPRIGTQEENRFAWNPEVLGNTRDYTVRSWDPATRSFAVDVVRHDHGLAASWAFGARPGDEIHVAGPKSCALINTDADWHLLAGDETALPAIARWLEEAPEGTRGHVVIEVPAEADRQEIGTRADVRVEWLVRDGEPAGTGTRLFDAVRRVELPAGRVYAWVAGEAMTIAPIRRYLRDERGLPKEDVEVVGYWRRPKTTTAAEEAPRDDAERLVPVSADEGEGTSADLLLQIHEMTELAPPVITRVAVTLGVNPAVSYGVTTLDGLAADTGVPAARLAPLLDGMTALGLLERDGDHFRNTPLGAVLCEDSAHDDLSLDNPANREALAFVDLLDVLRAGGHAERLGTVPWRARRAADPALDAAHHDRAAEQLAYVLDLLPEVPAVRDAGTLAVGGEAAAHVAERIARGRTVHLPGTDVARWPGHDCAVLVAALEGRPDDECRDLLRAALSAGRALVLFERTSDKAAVDDHAAEQVLTGLAVTGFPLRSSDDIAGLLREAGARTVERTVLGWGFGPFGTVTVAHV</sequence>
<dbReference type="GO" id="GO:0016491">
    <property type="term" value="F:oxidoreductase activity"/>
    <property type="evidence" value="ECO:0007669"/>
    <property type="project" value="InterPro"/>
</dbReference>
<keyword evidence="3" id="KW-1185">Reference proteome</keyword>
<feature type="domain" description="FAD-binding FR-type" evidence="1">
    <location>
        <begin position="13"/>
        <end position="147"/>
    </location>
</feature>
<name>A0A941B695_9ACTN</name>
<dbReference type="PANTHER" id="PTHR30157:SF0">
    <property type="entry name" value="NADPH-DEPENDENT FERRIC-CHELATE REDUCTASE"/>
    <property type="match status" value="1"/>
</dbReference>
<dbReference type="Pfam" id="PF08021">
    <property type="entry name" value="FAD_binding_9"/>
    <property type="match status" value="1"/>
</dbReference>
<gene>
    <name evidence="2" type="ORF">J5Y05_06495</name>
</gene>
<dbReference type="EMBL" id="JAGPNL010000001">
    <property type="protein sequence ID" value="MBQ0826153.1"/>
    <property type="molecule type" value="Genomic_DNA"/>
</dbReference>
<dbReference type="InterPro" id="IPR029063">
    <property type="entry name" value="SAM-dependent_MTases_sf"/>
</dbReference>
<dbReference type="Gene3D" id="3.40.50.150">
    <property type="entry name" value="Vaccinia Virus protein VP39"/>
    <property type="match status" value="1"/>
</dbReference>
<comment type="caution">
    <text evidence="2">The sequence shown here is derived from an EMBL/GenBank/DDBJ whole genome shotgun (WGS) entry which is preliminary data.</text>
</comment>
<dbReference type="RefSeq" id="WP_210868977.1">
    <property type="nucleotide sequence ID" value="NZ_JAGPNL010000001.1"/>
</dbReference>
<dbReference type="Gene3D" id="1.10.10.10">
    <property type="entry name" value="Winged helix-like DNA-binding domain superfamily/Winged helix DNA-binding domain"/>
    <property type="match status" value="1"/>
</dbReference>
<dbReference type="SUPFAM" id="SSF46785">
    <property type="entry name" value="Winged helix' DNA-binding domain"/>
    <property type="match status" value="1"/>
</dbReference>
<dbReference type="Gene3D" id="3.40.50.80">
    <property type="entry name" value="Nucleotide-binding domain of ferredoxin-NADP reductase (FNR) module"/>
    <property type="match status" value="1"/>
</dbReference>
<dbReference type="AlphaFoldDB" id="A0A941B695"/>
<dbReference type="InterPro" id="IPR017927">
    <property type="entry name" value="FAD-bd_FR_type"/>
</dbReference>
<dbReference type="CDD" id="cd06193">
    <property type="entry name" value="siderophore_interacting"/>
    <property type="match status" value="1"/>
</dbReference>
<dbReference type="PANTHER" id="PTHR30157">
    <property type="entry name" value="FERRIC REDUCTASE, NADPH-DEPENDENT"/>
    <property type="match status" value="1"/>
</dbReference>
<dbReference type="SUPFAM" id="SSF63380">
    <property type="entry name" value="Riboflavin synthase domain-like"/>
    <property type="match status" value="1"/>
</dbReference>
<dbReference type="InterPro" id="IPR017938">
    <property type="entry name" value="Riboflavin_synthase-like_b-brl"/>
</dbReference>
<dbReference type="InterPro" id="IPR013113">
    <property type="entry name" value="SIP_FAD-bd"/>
</dbReference>
<dbReference type="InterPro" id="IPR036388">
    <property type="entry name" value="WH-like_DNA-bd_sf"/>
</dbReference>
<dbReference type="Pfam" id="PF04954">
    <property type="entry name" value="SIP"/>
    <property type="match status" value="1"/>
</dbReference>
<dbReference type="InterPro" id="IPR039374">
    <property type="entry name" value="SIP_fam"/>
</dbReference>
<organism evidence="2 3">
    <name type="scientific">Streptomyces tagetis</name>
    <dbReference type="NCBI Taxonomy" id="2820809"/>
    <lineage>
        <taxon>Bacteria</taxon>
        <taxon>Bacillati</taxon>
        <taxon>Actinomycetota</taxon>
        <taxon>Actinomycetes</taxon>
        <taxon>Kitasatosporales</taxon>
        <taxon>Streptomycetaceae</taxon>
        <taxon>Streptomyces</taxon>
    </lineage>
</organism>
<proteinExistence type="predicted"/>
<dbReference type="InterPro" id="IPR039261">
    <property type="entry name" value="FNR_nucleotide-bd"/>
</dbReference>